<dbReference type="InterPro" id="IPR044173">
    <property type="entry name" value="CASPL"/>
</dbReference>
<comment type="caution">
    <text evidence="10">The sequence shown here is derived from an EMBL/GenBank/DDBJ whole genome shotgun (WGS) entry which is preliminary data.</text>
</comment>
<evidence type="ECO:0000256" key="8">
    <source>
        <dbReference type="RuleBase" id="RU361233"/>
    </source>
</evidence>
<reference evidence="10" key="2">
    <citation type="journal article" date="2023" name="Plants (Basel)">
        <title>Annotation of the Turnera subulata (Passifloraceae) Draft Genome Reveals the S-Locus Evolved after the Divergence of Turneroideae from Passifloroideae in a Stepwise Manner.</title>
        <authorList>
            <person name="Henning P.M."/>
            <person name="Roalson E.H."/>
            <person name="Mir W."/>
            <person name="McCubbin A.G."/>
            <person name="Shore J.S."/>
        </authorList>
    </citation>
    <scope>NUCLEOTIDE SEQUENCE</scope>
    <source>
        <strain evidence="10">F60SS</strain>
    </source>
</reference>
<name>A0A9Q0J0C8_9ROSI</name>
<evidence type="ECO:0000256" key="1">
    <source>
        <dbReference type="ARBA" id="ARBA00004651"/>
    </source>
</evidence>
<sequence length="192" mass="20511">MAENNKPRDPETAPILPSGGDYFGVHFILRLFLVALAVTSLVVMVTAKETKLVPVPTMPNFRVRAKAKFTDTPAFIYLVATMSVTALYGIITAVVSLGLNSKPGSATKALLYFVFWDVLLLGIVAAATGASGGVGYVGLKGNSHARWGKICDNFGKYCRHFGASIALSLVASIVLVILIMLSACTIHRRIPK</sequence>
<keyword evidence="5 8" id="KW-0812">Transmembrane</keyword>
<feature type="domain" description="Casparian strip membrane protein" evidence="9">
    <location>
        <begin position="25"/>
        <end position="173"/>
    </location>
</feature>
<keyword evidence="11" id="KW-1185">Reference proteome</keyword>
<comment type="subunit">
    <text evidence="3 8">Homodimer and heterodimers.</text>
</comment>
<dbReference type="InterPro" id="IPR006459">
    <property type="entry name" value="CASP/CASPL"/>
</dbReference>
<keyword evidence="4 8" id="KW-1003">Cell membrane</keyword>
<gene>
    <name evidence="10" type="ORF">Tsubulata_009606</name>
</gene>
<dbReference type="AlphaFoldDB" id="A0A9Q0J0C8"/>
<reference evidence="10" key="1">
    <citation type="submission" date="2022-02" db="EMBL/GenBank/DDBJ databases">
        <authorList>
            <person name="Henning P.M."/>
            <person name="McCubbin A.G."/>
            <person name="Shore J.S."/>
        </authorList>
    </citation>
    <scope>NUCLEOTIDE SEQUENCE</scope>
    <source>
        <strain evidence="10">F60SS</strain>
        <tissue evidence="10">Leaves</tissue>
    </source>
</reference>
<feature type="transmembrane region" description="Helical" evidence="8">
    <location>
        <begin position="160"/>
        <end position="183"/>
    </location>
</feature>
<dbReference type="Proteomes" id="UP001141552">
    <property type="component" value="Unassembled WGS sequence"/>
</dbReference>
<feature type="transmembrane region" description="Helical" evidence="8">
    <location>
        <begin position="109"/>
        <end position="139"/>
    </location>
</feature>
<evidence type="ECO:0000256" key="7">
    <source>
        <dbReference type="ARBA" id="ARBA00023136"/>
    </source>
</evidence>
<evidence type="ECO:0000313" key="10">
    <source>
        <dbReference type="EMBL" id="KAJ4823080.1"/>
    </source>
</evidence>
<keyword evidence="7 8" id="KW-0472">Membrane</keyword>
<organism evidence="10 11">
    <name type="scientific">Turnera subulata</name>
    <dbReference type="NCBI Taxonomy" id="218843"/>
    <lineage>
        <taxon>Eukaryota</taxon>
        <taxon>Viridiplantae</taxon>
        <taxon>Streptophyta</taxon>
        <taxon>Embryophyta</taxon>
        <taxon>Tracheophyta</taxon>
        <taxon>Spermatophyta</taxon>
        <taxon>Magnoliopsida</taxon>
        <taxon>eudicotyledons</taxon>
        <taxon>Gunneridae</taxon>
        <taxon>Pentapetalae</taxon>
        <taxon>rosids</taxon>
        <taxon>fabids</taxon>
        <taxon>Malpighiales</taxon>
        <taxon>Passifloraceae</taxon>
        <taxon>Turnera</taxon>
    </lineage>
</organism>
<dbReference type="OrthoDB" id="1926504at2759"/>
<evidence type="ECO:0000256" key="6">
    <source>
        <dbReference type="ARBA" id="ARBA00022989"/>
    </source>
</evidence>
<accession>A0A9Q0J0C8</accession>
<dbReference type="PANTHER" id="PTHR36488">
    <property type="entry name" value="CASP-LIKE PROTEIN 1U1"/>
    <property type="match status" value="1"/>
</dbReference>
<dbReference type="InterPro" id="IPR006702">
    <property type="entry name" value="CASP_dom"/>
</dbReference>
<evidence type="ECO:0000256" key="5">
    <source>
        <dbReference type="ARBA" id="ARBA00022692"/>
    </source>
</evidence>
<protein>
    <recommendedName>
        <fullName evidence="8">CASP-like protein</fullName>
    </recommendedName>
</protein>
<dbReference type="Pfam" id="PF04535">
    <property type="entry name" value="CASP_dom"/>
    <property type="match status" value="1"/>
</dbReference>
<evidence type="ECO:0000256" key="2">
    <source>
        <dbReference type="ARBA" id="ARBA00007651"/>
    </source>
</evidence>
<comment type="subcellular location">
    <subcellularLocation>
        <location evidence="1 8">Cell membrane</location>
        <topology evidence="1 8">Multi-pass membrane protein</topology>
    </subcellularLocation>
</comment>
<evidence type="ECO:0000256" key="4">
    <source>
        <dbReference type="ARBA" id="ARBA00022475"/>
    </source>
</evidence>
<dbReference type="EMBL" id="JAKUCV010007524">
    <property type="protein sequence ID" value="KAJ4823080.1"/>
    <property type="molecule type" value="Genomic_DNA"/>
</dbReference>
<feature type="transmembrane region" description="Helical" evidence="8">
    <location>
        <begin position="74"/>
        <end position="97"/>
    </location>
</feature>
<evidence type="ECO:0000259" key="9">
    <source>
        <dbReference type="Pfam" id="PF04535"/>
    </source>
</evidence>
<evidence type="ECO:0000256" key="3">
    <source>
        <dbReference type="ARBA" id="ARBA00011489"/>
    </source>
</evidence>
<proteinExistence type="inferred from homology"/>
<keyword evidence="6 8" id="KW-1133">Transmembrane helix</keyword>
<dbReference type="GO" id="GO:0005886">
    <property type="term" value="C:plasma membrane"/>
    <property type="evidence" value="ECO:0007669"/>
    <property type="project" value="UniProtKB-SubCell"/>
</dbReference>
<evidence type="ECO:0000313" key="11">
    <source>
        <dbReference type="Proteomes" id="UP001141552"/>
    </source>
</evidence>
<dbReference type="NCBIfam" id="TIGR01569">
    <property type="entry name" value="A_tha_TIGR01569"/>
    <property type="match status" value="1"/>
</dbReference>
<comment type="similarity">
    <text evidence="2 8">Belongs to the Casparian strip membrane proteins (CASP) family.</text>
</comment>
<dbReference type="PANTHER" id="PTHR36488:SF8">
    <property type="entry name" value="CASP-LIKE PROTEIN 1U1"/>
    <property type="match status" value="1"/>
</dbReference>
<feature type="transmembrane region" description="Helical" evidence="8">
    <location>
        <begin position="27"/>
        <end position="47"/>
    </location>
</feature>